<keyword evidence="2" id="KW-0150">Chloroplast</keyword>
<dbReference type="GeneID" id="37620661"/>
<dbReference type="EMBL" id="MH396013">
    <property type="protein sequence ID" value="AXI97030.1"/>
    <property type="molecule type" value="Genomic_DNA"/>
</dbReference>
<keyword evidence="1" id="KW-1133">Transmembrane helix</keyword>
<reference evidence="3" key="2">
    <citation type="journal article" date="2020" name="Mitochondrial DNA Part B Resour">
        <title>Phylogenetic analysis of the complete chloroplast genome of Gracilaria vermiculophylla.</title>
        <authorList>
            <person name="Li Y."/>
            <person name="Han H."/>
            <person name="Ma X."/>
        </authorList>
    </citation>
    <scope>NUCLEOTIDE SEQUENCE</scope>
</reference>
<feature type="transmembrane region" description="Helical" evidence="1">
    <location>
        <begin position="25"/>
        <end position="51"/>
    </location>
</feature>
<evidence type="ECO:0000256" key="1">
    <source>
        <dbReference type="SAM" id="Phobius"/>
    </source>
</evidence>
<proteinExistence type="predicted"/>
<evidence type="ECO:0008006" key="4">
    <source>
        <dbReference type="Google" id="ProtNLM"/>
    </source>
</evidence>
<gene>
    <name evidence="2" type="primary">ycf17</name>
</gene>
<dbReference type="RefSeq" id="YP_009509380.1">
    <property type="nucleotide sequence ID" value="NC_039092.1"/>
</dbReference>
<dbReference type="EMBL" id="MN853882">
    <property type="protein sequence ID" value="QXU75231.1"/>
    <property type="molecule type" value="Genomic_DNA"/>
</dbReference>
<dbReference type="AlphaFoldDB" id="A0A345U994"/>
<reference evidence="2" key="1">
    <citation type="submission" date="2018-05" db="EMBL/GenBank/DDBJ databases">
        <title>Organellar genomes of Gracilariaceae.</title>
        <authorList>
            <person name="Iha C."/>
            <person name="Oliveira M.C."/>
        </authorList>
    </citation>
    <scope>NUCLEOTIDE SEQUENCE</scope>
</reference>
<accession>A0A345U994</accession>
<geneLocation type="chloroplast" evidence="2"/>
<evidence type="ECO:0000313" key="2">
    <source>
        <dbReference type="EMBL" id="AXI97030.1"/>
    </source>
</evidence>
<dbReference type="SUPFAM" id="SSF103511">
    <property type="entry name" value="Chlorophyll a-b binding protein"/>
    <property type="match status" value="1"/>
</dbReference>
<keyword evidence="2" id="KW-0934">Plastid</keyword>
<evidence type="ECO:0000313" key="3">
    <source>
        <dbReference type="EMBL" id="QXU75231.1"/>
    </source>
</evidence>
<protein>
    <recommendedName>
        <fullName evidence="4">CAB/ELIP/HLIP superfamily protein</fullName>
    </recommendedName>
</protein>
<keyword evidence="1" id="KW-0472">Membrane</keyword>
<organism evidence="2">
    <name type="scientific">Gracilaria vermiculophylla</name>
    <dbReference type="NCBI Taxonomy" id="2608709"/>
    <lineage>
        <taxon>Eukaryota</taxon>
        <taxon>Rhodophyta</taxon>
        <taxon>Florideophyceae</taxon>
        <taxon>Rhodymeniophycidae</taxon>
        <taxon>Gracilariales</taxon>
        <taxon>Gracilariaceae</taxon>
        <taxon>Gracilaria</taxon>
    </lineage>
</organism>
<keyword evidence="1" id="KW-0812">Transmembrane</keyword>
<name>A0A345U994_9FLOR</name>
<sequence>MNTRDQRNRWLWGFSTGSESWNGRLAMLAFIVIFSIEYCFCLPVVELLGIFY</sequence>